<dbReference type="PROSITE" id="PS01095">
    <property type="entry name" value="GH18_1"/>
    <property type="match status" value="1"/>
</dbReference>
<evidence type="ECO:0000256" key="8">
    <source>
        <dbReference type="RuleBase" id="RU000489"/>
    </source>
</evidence>
<dbReference type="AlphaFoldDB" id="A0A409VW29"/>
<comment type="catalytic activity">
    <reaction evidence="1">
        <text>Random endo-hydrolysis of N-acetyl-beta-D-glucosaminide (1-&gt;4)-beta-linkages in chitin and chitodextrins.</text>
        <dbReference type="EC" id="3.2.1.14"/>
    </reaction>
</comment>
<dbReference type="EMBL" id="NHYE01005540">
    <property type="protein sequence ID" value="PPQ70466.1"/>
    <property type="molecule type" value="Genomic_DNA"/>
</dbReference>
<evidence type="ECO:0000313" key="11">
    <source>
        <dbReference type="EMBL" id="PPQ70466.1"/>
    </source>
</evidence>
<evidence type="ECO:0000259" key="10">
    <source>
        <dbReference type="PROSITE" id="PS51910"/>
    </source>
</evidence>
<dbReference type="InterPro" id="IPR001223">
    <property type="entry name" value="Glyco_hydro18_cat"/>
</dbReference>
<dbReference type="GO" id="GO:0000272">
    <property type="term" value="P:polysaccharide catabolic process"/>
    <property type="evidence" value="ECO:0007669"/>
    <property type="project" value="UniProtKB-KW"/>
</dbReference>
<proteinExistence type="inferred from homology"/>
<evidence type="ECO:0000256" key="1">
    <source>
        <dbReference type="ARBA" id="ARBA00000822"/>
    </source>
</evidence>
<organism evidence="11 12">
    <name type="scientific">Gymnopilus dilepis</name>
    <dbReference type="NCBI Taxonomy" id="231916"/>
    <lineage>
        <taxon>Eukaryota</taxon>
        <taxon>Fungi</taxon>
        <taxon>Dikarya</taxon>
        <taxon>Basidiomycota</taxon>
        <taxon>Agaricomycotina</taxon>
        <taxon>Agaricomycetes</taxon>
        <taxon>Agaricomycetidae</taxon>
        <taxon>Agaricales</taxon>
        <taxon>Agaricineae</taxon>
        <taxon>Hymenogastraceae</taxon>
        <taxon>Gymnopilus</taxon>
    </lineage>
</organism>
<keyword evidence="12" id="KW-1185">Reference proteome</keyword>
<dbReference type="InParanoid" id="A0A409VW29"/>
<dbReference type="SUPFAM" id="SSF51445">
    <property type="entry name" value="(Trans)glycosidases"/>
    <property type="match status" value="1"/>
</dbReference>
<comment type="similarity">
    <text evidence="9">Belongs to the glycosyl hydrolase 18 family.</text>
</comment>
<accession>A0A409VW29</accession>
<feature type="domain" description="GH18" evidence="10">
    <location>
        <begin position="11"/>
        <end position="299"/>
    </location>
</feature>
<sequence>MPNLQDPSPFHRVVVYYQTQYYDTGDKDKNGNLIKKYLSPSPLTPVATHVIIAAFHLFADSNDSNTKKIHLNNDDPDDPSFDQMWVDVARMQGSGVKIMGMLGGAAAGSYGNLSSDFKDYYSLLSSVITKHRLDGIDLDIEEGDSLSSIEQIIKQLKADFGPDFIVTLAPVAYAMKGNADPFSGIKYSDLETAFGYLIDWYNVQFYSGFGTMSTSRDYIDIVTDCPLDPCKLVAGTLTSTSSGSGYVDLDTVKSTMRQLLRIYGSRFGGIAAWEYYNSDPDTSEPWSWAALMKVTMMNWKDVLAAE</sequence>
<evidence type="ECO:0000256" key="7">
    <source>
        <dbReference type="ARBA" id="ARBA00023326"/>
    </source>
</evidence>
<dbReference type="STRING" id="231916.A0A409VW29"/>
<dbReference type="GO" id="GO:0005576">
    <property type="term" value="C:extracellular region"/>
    <property type="evidence" value="ECO:0007669"/>
    <property type="project" value="TreeGrafter"/>
</dbReference>
<keyword evidence="6 8" id="KW-0326">Glycosidase</keyword>
<name>A0A409VW29_9AGAR</name>
<dbReference type="InterPro" id="IPR001579">
    <property type="entry name" value="Glyco_hydro_18_chit_AS"/>
</dbReference>
<evidence type="ECO:0000256" key="5">
    <source>
        <dbReference type="ARBA" id="ARBA00023277"/>
    </source>
</evidence>
<dbReference type="GO" id="GO:0006032">
    <property type="term" value="P:chitin catabolic process"/>
    <property type="evidence" value="ECO:0007669"/>
    <property type="project" value="UniProtKB-KW"/>
</dbReference>
<dbReference type="Pfam" id="PF00704">
    <property type="entry name" value="Glyco_hydro_18"/>
    <property type="match status" value="1"/>
</dbReference>
<dbReference type="Gene3D" id="3.20.20.80">
    <property type="entry name" value="Glycosidases"/>
    <property type="match status" value="1"/>
</dbReference>
<gene>
    <name evidence="11" type="ORF">CVT26_013913</name>
</gene>
<reference evidence="11 12" key="1">
    <citation type="journal article" date="2018" name="Evol. Lett.">
        <title>Horizontal gene cluster transfer increased hallucinogenic mushroom diversity.</title>
        <authorList>
            <person name="Reynolds H.T."/>
            <person name="Vijayakumar V."/>
            <person name="Gluck-Thaler E."/>
            <person name="Korotkin H.B."/>
            <person name="Matheny P.B."/>
            <person name="Slot J.C."/>
        </authorList>
    </citation>
    <scope>NUCLEOTIDE SEQUENCE [LARGE SCALE GENOMIC DNA]</scope>
    <source>
        <strain evidence="11 12">SRW20</strain>
    </source>
</reference>
<evidence type="ECO:0000256" key="4">
    <source>
        <dbReference type="ARBA" id="ARBA00023024"/>
    </source>
</evidence>
<dbReference type="PROSITE" id="PS51910">
    <property type="entry name" value="GH18_2"/>
    <property type="match status" value="1"/>
</dbReference>
<keyword evidence="3 8" id="KW-0378">Hydrolase</keyword>
<evidence type="ECO:0000256" key="9">
    <source>
        <dbReference type="RuleBase" id="RU004453"/>
    </source>
</evidence>
<evidence type="ECO:0000313" key="12">
    <source>
        <dbReference type="Proteomes" id="UP000284706"/>
    </source>
</evidence>
<keyword evidence="4" id="KW-0146">Chitin degradation</keyword>
<dbReference type="InterPro" id="IPR050542">
    <property type="entry name" value="Glycosyl_Hydrlase18_Chitinase"/>
</dbReference>
<keyword evidence="7" id="KW-0624">Polysaccharide degradation</keyword>
<evidence type="ECO:0000256" key="6">
    <source>
        <dbReference type="ARBA" id="ARBA00023295"/>
    </source>
</evidence>
<evidence type="ECO:0000256" key="2">
    <source>
        <dbReference type="ARBA" id="ARBA00012729"/>
    </source>
</evidence>
<protein>
    <recommendedName>
        <fullName evidence="2">chitinase</fullName>
        <ecNumber evidence="2">3.2.1.14</ecNumber>
    </recommendedName>
</protein>
<dbReference type="Proteomes" id="UP000284706">
    <property type="component" value="Unassembled WGS sequence"/>
</dbReference>
<evidence type="ECO:0000256" key="3">
    <source>
        <dbReference type="ARBA" id="ARBA00022801"/>
    </source>
</evidence>
<dbReference type="PANTHER" id="PTHR45708">
    <property type="entry name" value="ENDOCHITINASE"/>
    <property type="match status" value="1"/>
</dbReference>
<keyword evidence="5" id="KW-0119">Carbohydrate metabolism</keyword>
<dbReference type="PANTHER" id="PTHR45708:SF60">
    <property type="entry name" value="III CHITINASE, PUTATIVE (AFU_ORTHOLOGUE AFUA_5G03850)-RELATED"/>
    <property type="match status" value="1"/>
</dbReference>
<dbReference type="OrthoDB" id="3012298at2759"/>
<dbReference type="GO" id="GO:0008843">
    <property type="term" value="F:endochitinase activity"/>
    <property type="evidence" value="ECO:0007669"/>
    <property type="project" value="UniProtKB-EC"/>
</dbReference>
<dbReference type="InterPro" id="IPR017853">
    <property type="entry name" value="GH"/>
</dbReference>
<dbReference type="EC" id="3.2.1.14" evidence="2"/>
<comment type="caution">
    <text evidence="11">The sequence shown here is derived from an EMBL/GenBank/DDBJ whole genome shotgun (WGS) entry which is preliminary data.</text>
</comment>